<evidence type="ECO:0000256" key="1">
    <source>
        <dbReference type="SAM" id="MobiDB-lite"/>
    </source>
</evidence>
<keyword evidence="3" id="KW-1185">Reference proteome</keyword>
<accession>A0A1F5L3M7</accession>
<dbReference type="EMBL" id="LXJU01000039">
    <property type="protein sequence ID" value="OGE47646.1"/>
    <property type="molecule type" value="Genomic_DNA"/>
</dbReference>
<proteinExistence type="predicted"/>
<organism evidence="2 3">
    <name type="scientific">Penicillium arizonense</name>
    <dbReference type="NCBI Taxonomy" id="1835702"/>
    <lineage>
        <taxon>Eukaryota</taxon>
        <taxon>Fungi</taxon>
        <taxon>Dikarya</taxon>
        <taxon>Ascomycota</taxon>
        <taxon>Pezizomycotina</taxon>
        <taxon>Eurotiomycetes</taxon>
        <taxon>Eurotiomycetidae</taxon>
        <taxon>Eurotiales</taxon>
        <taxon>Aspergillaceae</taxon>
        <taxon>Penicillium</taxon>
    </lineage>
</organism>
<feature type="compositionally biased region" description="Polar residues" evidence="1">
    <location>
        <begin position="1"/>
        <end position="20"/>
    </location>
</feature>
<comment type="caution">
    <text evidence="2">The sequence shown here is derived from an EMBL/GenBank/DDBJ whole genome shotgun (WGS) entry which is preliminary data.</text>
</comment>
<evidence type="ECO:0000313" key="2">
    <source>
        <dbReference type="EMBL" id="OGE47646.1"/>
    </source>
</evidence>
<name>A0A1F5L3M7_PENAI</name>
<dbReference type="RefSeq" id="XP_022483104.1">
    <property type="nucleotide sequence ID" value="XM_022637026.1"/>
</dbReference>
<protein>
    <submittedName>
        <fullName evidence="2">Uncharacterized protein</fullName>
    </submittedName>
</protein>
<feature type="region of interest" description="Disordered" evidence="1">
    <location>
        <begin position="1"/>
        <end position="24"/>
    </location>
</feature>
<reference evidence="2 3" key="1">
    <citation type="journal article" date="2016" name="Sci. Rep.">
        <title>Penicillium arizonense, a new, genome sequenced fungal species, reveals a high chemical diversity in secreted metabolites.</title>
        <authorList>
            <person name="Grijseels S."/>
            <person name="Nielsen J.C."/>
            <person name="Randelovic M."/>
            <person name="Nielsen J."/>
            <person name="Nielsen K.F."/>
            <person name="Workman M."/>
            <person name="Frisvad J.C."/>
        </authorList>
    </citation>
    <scope>NUCLEOTIDE SEQUENCE [LARGE SCALE GENOMIC DNA]</scope>
    <source>
        <strain evidence="2 3">CBS 141311</strain>
    </source>
</reference>
<dbReference type="GeneID" id="34581760"/>
<evidence type="ECO:0000313" key="3">
    <source>
        <dbReference type="Proteomes" id="UP000177622"/>
    </source>
</evidence>
<dbReference type="Proteomes" id="UP000177622">
    <property type="component" value="Unassembled WGS sequence"/>
</dbReference>
<dbReference type="OrthoDB" id="4248209at2759"/>
<dbReference type="AlphaFoldDB" id="A0A1F5L3M7"/>
<gene>
    <name evidence="2" type="ORF">PENARI_c039G03223</name>
</gene>
<sequence>MVSTDSGNNITLSTSSSCNTPYEDAIPSEVTDRCVNAAIP</sequence>